<reference evidence="3" key="2">
    <citation type="submission" date="2022-01" db="EMBL/GenBank/DDBJ databases">
        <authorList>
            <person name="Yamashiro T."/>
            <person name="Shiraishi A."/>
            <person name="Satake H."/>
            <person name="Nakayama K."/>
        </authorList>
    </citation>
    <scope>NUCLEOTIDE SEQUENCE</scope>
</reference>
<feature type="compositionally biased region" description="Acidic residues" evidence="1">
    <location>
        <begin position="198"/>
        <end position="214"/>
    </location>
</feature>
<organism evidence="3 4">
    <name type="scientific">Tanacetum coccineum</name>
    <dbReference type="NCBI Taxonomy" id="301880"/>
    <lineage>
        <taxon>Eukaryota</taxon>
        <taxon>Viridiplantae</taxon>
        <taxon>Streptophyta</taxon>
        <taxon>Embryophyta</taxon>
        <taxon>Tracheophyta</taxon>
        <taxon>Spermatophyta</taxon>
        <taxon>Magnoliopsida</taxon>
        <taxon>eudicotyledons</taxon>
        <taxon>Gunneridae</taxon>
        <taxon>Pentapetalae</taxon>
        <taxon>asterids</taxon>
        <taxon>campanulids</taxon>
        <taxon>Asterales</taxon>
        <taxon>Asteraceae</taxon>
        <taxon>Asteroideae</taxon>
        <taxon>Anthemideae</taxon>
        <taxon>Anthemidinae</taxon>
        <taxon>Tanacetum</taxon>
    </lineage>
</organism>
<keyword evidence="2" id="KW-0812">Transmembrane</keyword>
<feature type="compositionally biased region" description="Basic residues" evidence="1">
    <location>
        <begin position="168"/>
        <end position="193"/>
    </location>
</feature>
<keyword evidence="2" id="KW-1133">Transmembrane helix</keyword>
<name>A0ABQ5GRE7_9ASTR</name>
<keyword evidence="2" id="KW-0472">Membrane</keyword>
<feature type="compositionally biased region" description="Polar residues" evidence="1">
    <location>
        <begin position="612"/>
        <end position="626"/>
    </location>
</feature>
<dbReference type="EMBL" id="BQNB010018751">
    <property type="protein sequence ID" value="GJT77864.1"/>
    <property type="molecule type" value="Genomic_DNA"/>
</dbReference>
<evidence type="ECO:0000256" key="2">
    <source>
        <dbReference type="SAM" id="Phobius"/>
    </source>
</evidence>
<sequence>MASSTCSSTQNPPKKAPKVTYIDLTSNEASPQQHHATIDTTLALIIPPPIPNMVEPFATPLAPRALIWLPLIFSYILLYSNASCRSFKDIVDRHSKKSIYGQAAKSLEAWIYLPSCGKLLCLKIFFILSLIFKQNILEMSRFGTEPPKSRKSQKKSDSAISSEESPSKKKSAKAKKVAATKHKATKKKAPVKKRANDDDNQEGDDTNDDDEETDSDRTESDIIKIPVLNQSSTEYYEEEEEKIDDEETMDEGEDDEVTKELYDDVNVNFVNRDADMTDVDQVGADKQNVSQGSGFEQVEKDAHVTLTPVLDTQKTDEPVQSSSVSSDFTSKLLNLENHSLADNEIASLMDTTVRHEEPRSQTSSLYTIPVTATPEVTSVFSTTIPPPPPFFNPLLQQATPTLTPTNSEATTSFPSLLDFSSVFKFNDRVANLEKDLVRDKRVDPDSAFHPPYHYILESKKSTLNFLRSPQDVSDFATPVIEKNVTESLEAAVLARSSSQPKSTYEAAASLSEFELTTIFIDKMKKNKSYDKADYKRELYDALMTETKIKTPPLDQTEGQKEGSQARMLSHPEIQGQRKRSLQAPLKLASHSQQKPSGKFAHAESIIQLKDSGVQQDQEFDTGNNDEQPADKEVSKADCQVARAKNSVQSFDELMDTSFDFSAFVLNRINIKDLTQEILVGPAFELLKGTCHSPSELDSSRAISYPSGFLYQQRPGISKRRMEYLPKRKWSGLDKRRARVMVQDINKQLYERRLMRNLEKFVSGREYGNDLRLLEQTI</sequence>
<gene>
    <name evidence="3" type="ORF">Tco_1044589</name>
</gene>
<evidence type="ECO:0000256" key="1">
    <source>
        <dbReference type="SAM" id="MobiDB-lite"/>
    </source>
</evidence>
<evidence type="ECO:0000313" key="4">
    <source>
        <dbReference type="Proteomes" id="UP001151760"/>
    </source>
</evidence>
<evidence type="ECO:0000313" key="3">
    <source>
        <dbReference type="EMBL" id="GJT77864.1"/>
    </source>
</evidence>
<dbReference type="Proteomes" id="UP001151760">
    <property type="component" value="Unassembled WGS sequence"/>
</dbReference>
<feature type="transmembrane region" description="Helical" evidence="2">
    <location>
        <begin position="109"/>
        <end position="132"/>
    </location>
</feature>
<comment type="caution">
    <text evidence="3">The sequence shown here is derived from an EMBL/GenBank/DDBJ whole genome shotgun (WGS) entry which is preliminary data.</text>
</comment>
<proteinExistence type="predicted"/>
<feature type="region of interest" description="Disordered" evidence="1">
    <location>
        <begin position="612"/>
        <end position="636"/>
    </location>
</feature>
<accession>A0ABQ5GRE7</accession>
<feature type="transmembrane region" description="Helical" evidence="2">
    <location>
        <begin position="65"/>
        <end position="88"/>
    </location>
</feature>
<keyword evidence="4" id="KW-1185">Reference proteome</keyword>
<reference evidence="3" key="1">
    <citation type="journal article" date="2022" name="Int. J. Mol. Sci.">
        <title>Draft Genome of Tanacetum Coccineum: Genomic Comparison of Closely Related Tanacetum-Family Plants.</title>
        <authorList>
            <person name="Yamashiro T."/>
            <person name="Shiraishi A."/>
            <person name="Nakayama K."/>
            <person name="Satake H."/>
        </authorList>
    </citation>
    <scope>NUCLEOTIDE SEQUENCE</scope>
</reference>
<feature type="region of interest" description="Disordered" evidence="1">
    <location>
        <begin position="549"/>
        <end position="599"/>
    </location>
</feature>
<protein>
    <submittedName>
        <fullName evidence="3">Uncharacterized protein</fullName>
    </submittedName>
</protein>
<feature type="region of interest" description="Disordered" evidence="1">
    <location>
        <begin position="142"/>
        <end position="223"/>
    </location>
</feature>